<keyword evidence="4" id="KW-0804">Transcription</keyword>
<dbReference type="EMBL" id="SRMA01026780">
    <property type="protein sequence ID" value="TRY69772.1"/>
    <property type="molecule type" value="Genomic_DNA"/>
</dbReference>
<protein>
    <recommendedName>
        <fullName evidence="8">BHLH domain-containing protein</fullName>
    </recommendedName>
</protein>
<dbReference type="AlphaFoldDB" id="A0A553NWF5"/>
<dbReference type="PANTHER" id="PTHR10649:SF18">
    <property type="entry name" value="ARYL HYDROCARBON RECEPTOR 1 BETA"/>
    <property type="match status" value="1"/>
</dbReference>
<keyword evidence="7" id="KW-1185">Reference proteome</keyword>
<proteinExistence type="predicted"/>
<evidence type="ECO:0000313" key="7">
    <source>
        <dbReference type="Proteomes" id="UP000316079"/>
    </source>
</evidence>
<comment type="caution">
    <text evidence="6">The sequence shown here is derived from an EMBL/GenBank/DDBJ whole genome shotgun (WGS) entry which is preliminary data.</text>
</comment>
<dbReference type="OrthoDB" id="7788762at2759"/>
<dbReference type="GO" id="GO:0004879">
    <property type="term" value="F:nuclear receptor activity"/>
    <property type="evidence" value="ECO:0007669"/>
    <property type="project" value="TreeGrafter"/>
</dbReference>
<dbReference type="GO" id="GO:0034751">
    <property type="term" value="C:aryl hydrocarbon receptor complex"/>
    <property type="evidence" value="ECO:0007669"/>
    <property type="project" value="TreeGrafter"/>
</dbReference>
<keyword evidence="3" id="KW-0238">DNA-binding</keyword>
<evidence type="ECO:0000313" key="6">
    <source>
        <dbReference type="EMBL" id="TRY69772.1"/>
    </source>
</evidence>
<dbReference type="STRING" id="623744.A0A553NWF5"/>
<evidence type="ECO:0000256" key="2">
    <source>
        <dbReference type="ARBA" id="ARBA00023015"/>
    </source>
</evidence>
<evidence type="ECO:0000256" key="5">
    <source>
        <dbReference type="ARBA" id="ARBA00023242"/>
    </source>
</evidence>
<evidence type="ECO:0008006" key="8">
    <source>
        <dbReference type="Google" id="ProtNLM"/>
    </source>
</evidence>
<keyword evidence="2" id="KW-0805">Transcription regulation</keyword>
<comment type="subcellular location">
    <subcellularLocation>
        <location evidence="1">Nucleus</location>
    </subcellularLocation>
</comment>
<accession>A0A553NWF5</accession>
<evidence type="ECO:0000256" key="4">
    <source>
        <dbReference type="ARBA" id="ARBA00023163"/>
    </source>
</evidence>
<evidence type="ECO:0000256" key="1">
    <source>
        <dbReference type="ARBA" id="ARBA00004123"/>
    </source>
</evidence>
<dbReference type="Proteomes" id="UP000316079">
    <property type="component" value="Unassembled WGS sequence"/>
</dbReference>
<reference evidence="6 7" key="1">
    <citation type="journal article" date="2019" name="Sci. Data">
        <title>Hybrid genome assembly and annotation of Danionella translucida.</title>
        <authorList>
            <person name="Kadobianskyi M."/>
            <person name="Schulze L."/>
            <person name="Schuelke M."/>
            <person name="Judkewitz B."/>
        </authorList>
    </citation>
    <scope>NUCLEOTIDE SEQUENCE [LARGE SCALE GENOMIC DNA]</scope>
    <source>
        <strain evidence="6 7">Bolton</strain>
    </source>
</reference>
<dbReference type="GO" id="GO:0005634">
    <property type="term" value="C:nucleus"/>
    <property type="evidence" value="ECO:0007669"/>
    <property type="project" value="UniProtKB-SubCell"/>
</dbReference>
<dbReference type="GO" id="GO:0006805">
    <property type="term" value="P:xenobiotic metabolic process"/>
    <property type="evidence" value="ECO:0007669"/>
    <property type="project" value="InterPro"/>
</dbReference>
<dbReference type="InterPro" id="IPR039091">
    <property type="entry name" value="AHR/AHRR"/>
</dbReference>
<sequence>MQPWPLMLYARSCANLCRLPGQPNARAPQCCQMYELERLASLLPFPEEVTSSLDKLSILRLSVSYLRAKNFFSALCDCGTKGGREELHCGNKPPLSHE</sequence>
<keyword evidence="5" id="KW-0539">Nucleus</keyword>
<name>A0A553NWF5_9TELE</name>
<evidence type="ECO:0000256" key="3">
    <source>
        <dbReference type="ARBA" id="ARBA00023125"/>
    </source>
</evidence>
<gene>
    <name evidence="6" type="ORF">DNTS_021679</name>
</gene>
<dbReference type="GO" id="GO:0000976">
    <property type="term" value="F:transcription cis-regulatory region binding"/>
    <property type="evidence" value="ECO:0007669"/>
    <property type="project" value="TreeGrafter"/>
</dbReference>
<dbReference type="PANTHER" id="PTHR10649">
    <property type="entry name" value="ARYL HYDROCARBON RECEPTOR"/>
    <property type="match status" value="1"/>
</dbReference>
<organism evidence="6 7">
    <name type="scientific">Danionella cerebrum</name>
    <dbReference type="NCBI Taxonomy" id="2873325"/>
    <lineage>
        <taxon>Eukaryota</taxon>
        <taxon>Metazoa</taxon>
        <taxon>Chordata</taxon>
        <taxon>Craniata</taxon>
        <taxon>Vertebrata</taxon>
        <taxon>Euteleostomi</taxon>
        <taxon>Actinopterygii</taxon>
        <taxon>Neopterygii</taxon>
        <taxon>Teleostei</taxon>
        <taxon>Ostariophysi</taxon>
        <taxon>Cypriniformes</taxon>
        <taxon>Danionidae</taxon>
        <taxon>Danioninae</taxon>
        <taxon>Danionella</taxon>
    </lineage>
</organism>